<protein>
    <submittedName>
        <fullName evidence="3">TKL/TKL-ccin protein kinase</fullName>
    </submittedName>
</protein>
<reference evidence="3" key="2">
    <citation type="journal article" date="2023" name="Proc. Natl. Acad. Sci. U.S.A.">
        <title>A global phylogenomic analysis of the shiitake genus Lentinula.</title>
        <authorList>
            <person name="Sierra-Patev S."/>
            <person name="Min B."/>
            <person name="Naranjo-Ortiz M."/>
            <person name="Looney B."/>
            <person name="Konkel Z."/>
            <person name="Slot J.C."/>
            <person name="Sakamoto Y."/>
            <person name="Steenwyk J.L."/>
            <person name="Rokas A."/>
            <person name="Carro J."/>
            <person name="Camarero S."/>
            <person name="Ferreira P."/>
            <person name="Molpeceres G."/>
            <person name="Ruiz-Duenas F.J."/>
            <person name="Serrano A."/>
            <person name="Henrissat B."/>
            <person name="Drula E."/>
            <person name="Hughes K.W."/>
            <person name="Mata J.L."/>
            <person name="Ishikawa N.K."/>
            <person name="Vargas-Isla R."/>
            <person name="Ushijima S."/>
            <person name="Smith C.A."/>
            <person name="Donoghue J."/>
            <person name="Ahrendt S."/>
            <person name="Andreopoulos W."/>
            <person name="He G."/>
            <person name="LaButti K."/>
            <person name="Lipzen A."/>
            <person name="Ng V."/>
            <person name="Riley R."/>
            <person name="Sandor L."/>
            <person name="Barry K."/>
            <person name="Martinez A.T."/>
            <person name="Xiao Y."/>
            <person name="Gibbons J.G."/>
            <person name="Terashima K."/>
            <person name="Grigoriev I.V."/>
            <person name="Hibbett D."/>
        </authorList>
    </citation>
    <scope>NUCLEOTIDE SEQUENCE</scope>
    <source>
        <strain evidence="3">ET3784</strain>
    </source>
</reference>
<dbReference type="Proteomes" id="UP001176059">
    <property type="component" value="Unassembled WGS sequence"/>
</dbReference>
<comment type="caution">
    <text evidence="3">The sequence shown here is derived from an EMBL/GenBank/DDBJ whole genome shotgun (WGS) entry which is preliminary data.</text>
</comment>
<dbReference type="InterPro" id="IPR011009">
    <property type="entry name" value="Kinase-like_dom_sf"/>
</dbReference>
<reference evidence="3" key="1">
    <citation type="submission" date="2022-08" db="EMBL/GenBank/DDBJ databases">
        <authorList>
            <consortium name="DOE Joint Genome Institute"/>
            <person name="Min B."/>
            <person name="Sierra-Patev S."/>
            <person name="Naranjo-Ortiz M."/>
            <person name="Looney B."/>
            <person name="Konkel Z."/>
            <person name="Slot J.C."/>
            <person name="Sakamoto Y."/>
            <person name="Steenwyk J.L."/>
            <person name="Rokas A."/>
            <person name="Carro J."/>
            <person name="Camarero S."/>
            <person name="Ferreira P."/>
            <person name="Molpeceres G."/>
            <person name="Ruiz-duenas F.J."/>
            <person name="Serrano A."/>
            <person name="Henrissat B."/>
            <person name="Drula E."/>
            <person name="Hughes K.W."/>
            <person name="Mata J.L."/>
            <person name="Ishikawa N.K."/>
            <person name="Vargas-Isla R."/>
            <person name="Ushijima S."/>
            <person name="Smith C.A."/>
            <person name="Ahrendt S."/>
            <person name="Andreopoulos W."/>
            <person name="He G."/>
            <person name="LaButti K."/>
            <person name="Lipzen A."/>
            <person name="Ng V."/>
            <person name="Riley R."/>
            <person name="Sandor L."/>
            <person name="Barry K."/>
            <person name="Martinez A.T."/>
            <person name="Xiao Y."/>
            <person name="Gibbons J.G."/>
            <person name="Terashima K."/>
            <person name="Hibbett D.S."/>
            <person name="Grigoriev I.V."/>
        </authorList>
    </citation>
    <scope>NUCLEOTIDE SEQUENCE</scope>
    <source>
        <strain evidence="3">ET3784</strain>
    </source>
</reference>
<dbReference type="GO" id="GO:0005524">
    <property type="term" value="F:ATP binding"/>
    <property type="evidence" value="ECO:0007669"/>
    <property type="project" value="InterPro"/>
</dbReference>
<dbReference type="SUPFAM" id="SSF56112">
    <property type="entry name" value="Protein kinase-like (PK-like)"/>
    <property type="match status" value="1"/>
</dbReference>
<dbReference type="InterPro" id="IPR001245">
    <property type="entry name" value="Ser-Thr/Tyr_kinase_cat_dom"/>
</dbReference>
<organism evidence="3 4">
    <name type="scientific">Lentinula guzmanii</name>
    <dbReference type="NCBI Taxonomy" id="2804957"/>
    <lineage>
        <taxon>Eukaryota</taxon>
        <taxon>Fungi</taxon>
        <taxon>Dikarya</taxon>
        <taxon>Basidiomycota</taxon>
        <taxon>Agaricomycotina</taxon>
        <taxon>Agaricomycetes</taxon>
        <taxon>Agaricomycetidae</taxon>
        <taxon>Agaricales</taxon>
        <taxon>Marasmiineae</taxon>
        <taxon>Omphalotaceae</taxon>
        <taxon>Lentinula</taxon>
    </lineage>
</organism>
<dbReference type="InterPro" id="IPR051681">
    <property type="entry name" value="Ser/Thr_Kinases-Pseudokinases"/>
</dbReference>
<evidence type="ECO:0000313" key="4">
    <source>
        <dbReference type="Proteomes" id="UP001176059"/>
    </source>
</evidence>
<dbReference type="InterPro" id="IPR000719">
    <property type="entry name" value="Prot_kinase_dom"/>
</dbReference>
<evidence type="ECO:0000256" key="1">
    <source>
        <dbReference type="SAM" id="MobiDB-lite"/>
    </source>
</evidence>
<dbReference type="AlphaFoldDB" id="A0AA38JH98"/>
<dbReference type="SUPFAM" id="SSF48065">
    <property type="entry name" value="DBL homology domain (DH-domain)"/>
    <property type="match status" value="1"/>
</dbReference>
<dbReference type="Gene3D" id="1.10.510.10">
    <property type="entry name" value="Transferase(Phosphotransferase) domain 1"/>
    <property type="match status" value="1"/>
</dbReference>
<feature type="compositionally biased region" description="Low complexity" evidence="1">
    <location>
        <begin position="606"/>
        <end position="616"/>
    </location>
</feature>
<evidence type="ECO:0000259" key="2">
    <source>
        <dbReference type="PROSITE" id="PS50011"/>
    </source>
</evidence>
<dbReference type="PANTHER" id="PTHR44329">
    <property type="entry name" value="SERINE/THREONINE-PROTEIN KINASE TNNI3K-RELATED"/>
    <property type="match status" value="1"/>
</dbReference>
<dbReference type="GO" id="GO:0004674">
    <property type="term" value="F:protein serine/threonine kinase activity"/>
    <property type="evidence" value="ECO:0007669"/>
    <property type="project" value="TreeGrafter"/>
</dbReference>
<evidence type="ECO:0000313" key="3">
    <source>
        <dbReference type="EMBL" id="KAJ3729102.1"/>
    </source>
</evidence>
<dbReference type="Gene3D" id="1.20.900.10">
    <property type="entry name" value="Dbl homology (DH) domain"/>
    <property type="match status" value="1"/>
</dbReference>
<proteinExistence type="predicted"/>
<dbReference type="PROSITE" id="PS00109">
    <property type="entry name" value="PROTEIN_KINASE_TYR"/>
    <property type="match status" value="1"/>
</dbReference>
<dbReference type="Pfam" id="PF07714">
    <property type="entry name" value="PK_Tyr_Ser-Thr"/>
    <property type="match status" value="1"/>
</dbReference>
<gene>
    <name evidence="3" type="ORF">DFJ43DRAFT_1083482</name>
</gene>
<feature type="region of interest" description="Disordered" evidence="1">
    <location>
        <begin position="572"/>
        <end position="623"/>
    </location>
</feature>
<keyword evidence="3" id="KW-0418">Kinase</keyword>
<dbReference type="PROSITE" id="PS50011">
    <property type="entry name" value="PROTEIN_KINASE_DOM"/>
    <property type="match status" value="1"/>
</dbReference>
<feature type="domain" description="Protein kinase" evidence="2">
    <location>
        <begin position="700"/>
        <end position="988"/>
    </location>
</feature>
<dbReference type="InterPro" id="IPR008266">
    <property type="entry name" value="Tyr_kinase_AS"/>
</dbReference>
<dbReference type="InterPro" id="IPR035899">
    <property type="entry name" value="DBL_dom_sf"/>
</dbReference>
<dbReference type="EMBL" id="JANVFO010000037">
    <property type="protein sequence ID" value="KAJ3729102.1"/>
    <property type="molecule type" value="Genomic_DNA"/>
</dbReference>
<keyword evidence="3" id="KW-0808">Transferase</keyword>
<sequence>MMNDDLRAPRTPTDSLRLESIKILAKLELIIEFKSWIPAQSYQKQPAYERLFDCFSLGAPLGILLDLLGSPAPSNVDVDNFDFSLSFAEREEYMRKFIQRVHVLELQGRLSFGEVMRVEDLFNGTSLGFMKVLKTVNRILSALQDSYPGLFVIRKDAESRKSAAMYELVESERIHVEFLRMVIDHAAFLSCESKVMETMLESVVVIDQRLRQYHDGVLHSLQQLTLNPFLNVTNWETLFSFDKLSIQNNIASTYRSLCTSYVSLYEYFEQIMGKLEPVPAAHAQMLLDILSYIPTRISDYCEQLQNILSLILPDTLSSSTTCDHFESLCNAIFKMTDISVGINEMSCELRTLRAVKILKGRAFHWSSPGSSGSSKVINPSELGTLILDDELVVEDTDTTSIPAVYQIFLFESMLLCCLDGPRSNNDRHGYDEERMGQARYPIRPWELGPALSKIMPLNLIYAIPTGHMCKLRVLDSDSFELDWNLDSNASEDQTSRAVLPTRSLSFKCPSGKDQHDQWCSALERFAYLDMDTGYSKSHARGEAYSGFMAERPDEDGDVQSLVLSEDFADDGPTEFPPFDLNLESNNGRRHSHPRPWSLIARKGPHSESSSLHQQLLEEQEQHAEDDVLSPNMLPTLFTSLSLGSSKGSIPPSSPLALGGVVRDPGFQHMLLPPTPPPEGDLVSEIASSEQVMDFTGQISLLGGSAVAGGGYSDVWRATLNSRKDGHGQELKVAVKVIRSHYGSSENESILKRRLARELDVWKQLKHPNILPLYGVTSGFGPYDAMVCPWMENGSVSRYMEKWGDILSMTDRLQLLCEVAEGLRYLHRHGIVHGDLTGSNILIDDNQHACLCDFGLSNIISDFQSVSSTHSTISGAIRWADATLFMQQATQSGESDEQEQMMPTLTTKSDIYSFGSVTLEILSGRIPYHYIRGDAQVIFELAHGRKPRRPTASIVTDSQWEFILSRCWHDVPDLRADIDEVVNTMQRLLQSSLEFRRYTSTELGELSLWSESSSDILFRRHSEPLSSVRLAD</sequence>
<name>A0AA38JH98_9AGAR</name>
<keyword evidence="4" id="KW-1185">Reference proteome</keyword>
<accession>A0AA38JH98</accession>